<dbReference type="SMART" id="SM00256">
    <property type="entry name" value="FBOX"/>
    <property type="match status" value="1"/>
</dbReference>
<dbReference type="InterPro" id="IPR032675">
    <property type="entry name" value="LRR_dom_sf"/>
</dbReference>
<dbReference type="Gene3D" id="1.20.1280.50">
    <property type="match status" value="1"/>
</dbReference>
<proteinExistence type="predicted"/>
<reference evidence="2 3" key="1">
    <citation type="submission" date="2018-01" db="EMBL/GenBank/DDBJ databases">
        <title>Genome characterization of the sugarcane-associated fungus Trichoderma ghanense CCMA-1212 and their application in lignocelulose bioconversion.</title>
        <authorList>
            <person name="Steindorff A.S."/>
            <person name="Mendes T.D."/>
            <person name="Vilela E.S.D."/>
            <person name="Rodrigues D.S."/>
            <person name="Formighieri E.F."/>
            <person name="Melo I.S."/>
            <person name="Favaro L.C.L."/>
        </authorList>
    </citation>
    <scope>NUCLEOTIDE SEQUENCE [LARGE SCALE GENOMIC DNA]</scope>
    <source>
        <strain evidence="2 3">CCMA-1212</strain>
    </source>
</reference>
<dbReference type="Gene3D" id="1.25.40.10">
    <property type="entry name" value="Tetratricopeptide repeat domain"/>
    <property type="match status" value="1"/>
</dbReference>
<name>A0ABY2H8W2_9HYPO</name>
<dbReference type="InterPro" id="IPR011990">
    <property type="entry name" value="TPR-like_helical_dom_sf"/>
</dbReference>
<organism evidence="2 3">
    <name type="scientific">Trichoderma ghanense</name>
    <dbReference type="NCBI Taxonomy" id="65468"/>
    <lineage>
        <taxon>Eukaryota</taxon>
        <taxon>Fungi</taxon>
        <taxon>Dikarya</taxon>
        <taxon>Ascomycota</taxon>
        <taxon>Pezizomycotina</taxon>
        <taxon>Sordariomycetes</taxon>
        <taxon>Hypocreomycetidae</taxon>
        <taxon>Hypocreales</taxon>
        <taxon>Hypocreaceae</taxon>
        <taxon>Trichoderma</taxon>
    </lineage>
</organism>
<sequence>MAMIITPDVGRSMMEAIAAGRAKYVEQRYRQALNSFTEAIKHCPCEVAKKKRKRRELEDQEGSENAQALLTTLTATRPPSLECLNPLHLKALNYRSGTFEKVPDLRRAQADARRMMEIAPCSPEGYLRASKLLRAEDKSLEAFNVLTEGILACLEGPSEPEHLRILDKARNPLKPKYAKVDPLGSFVSLSWMSTARLPPELIQDIFGRLDLSSLCHCLRVSKNWRRLLTASVHYWRSLLFTGTSNPRKPVSARSLRKLLSYSSNNIRELLIDDARRFVLDRRKFDIILKAGIKLERLEISNPPEALILTQIPKHLKYLKLDGFHRFYRPSDLSRDSYRTILAAVAPTIETLDISGIPRQWLTEAQIPMMPNLKHLRLSKGRDQPWPLSVGHLLRSTPNLEQLHIEGINFNVIPPGYETLDTFDINCLPNLKALTIVDTKAHMSQTNHHDPSTLDAYRRLTVLNAGRKLRVLDLHYRWDYTGFHLDSTDIFSRMHGNPAYEYENLEEFRVTKLVISPQVAQDLFEGPIRAGKLHSFDIVFPLPKFREPLGESSAEHIKKYQWLEGAESIRSIGLYDFHFKSYIYMAEHPLINFLNKLPCLEELRITSNHFDSSDFIVTLRDILNLVKLKSAYIPQISGMAFERIRELAQQKGVNLVWEKRLPKWPLALKGD</sequence>
<gene>
    <name evidence="2" type="ORF">CCMA1212_003692</name>
</gene>
<keyword evidence="3" id="KW-1185">Reference proteome</keyword>
<dbReference type="EMBL" id="PPTA01000004">
    <property type="protein sequence ID" value="TFB04182.1"/>
    <property type="molecule type" value="Genomic_DNA"/>
</dbReference>
<dbReference type="GeneID" id="300575481"/>
<dbReference type="PROSITE" id="PS50181">
    <property type="entry name" value="FBOX"/>
    <property type="match status" value="1"/>
</dbReference>
<feature type="domain" description="F-box" evidence="1">
    <location>
        <begin position="191"/>
        <end position="238"/>
    </location>
</feature>
<dbReference type="RefSeq" id="XP_073560383.1">
    <property type="nucleotide sequence ID" value="XM_073701031.1"/>
</dbReference>
<evidence type="ECO:0000313" key="3">
    <source>
        <dbReference type="Proteomes" id="UP001642720"/>
    </source>
</evidence>
<protein>
    <recommendedName>
        <fullName evidence="1">F-box domain-containing protein</fullName>
    </recommendedName>
</protein>
<dbReference type="SUPFAM" id="SSF52047">
    <property type="entry name" value="RNI-like"/>
    <property type="match status" value="1"/>
</dbReference>
<dbReference type="InterPro" id="IPR001810">
    <property type="entry name" value="F-box_dom"/>
</dbReference>
<accession>A0ABY2H8W2</accession>
<dbReference type="Proteomes" id="UP001642720">
    <property type="component" value="Unassembled WGS sequence"/>
</dbReference>
<dbReference type="SUPFAM" id="SSF81383">
    <property type="entry name" value="F-box domain"/>
    <property type="match status" value="1"/>
</dbReference>
<dbReference type="InterPro" id="IPR036047">
    <property type="entry name" value="F-box-like_dom_sf"/>
</dbReference>
<dbReference type="Gene3D" id="3.80.10.10">
    <property type="entry name" value="Ribonuclease Inhibitor"/>
    <property type="match status" value="1"/>
</dbReference>
<dbReference type="Pfam" id="PF12937">
    <property type="entry name" value="F-box-like"/>
    <property type="match status" value="1"/>
</dbReference>
<comment type="caution">
    <text evidence="2">The sequence shown here is derived from an EMBL/GenBank/DDBJ whole genome shotgun (WGS) entry which is preliminary data.</text>
</comment>
<evidence type="ECO:0000259" key="1">
    <source>
        <dbReference type="PROSITE" id="PS50181"/>
    </source>
</evidence>
<evidence type="ECO:0000313" key="2">
    <source>
        <dbReference type="EMBL" id="TFB04182.1"/>
    </source>
</evidence>
<dbReference type="SUPFAM" id="SSF48452">
    <property type="entry name" value="TPR-like"/>
    <property type="match status" value="1"/>
</dbReference>